<dbReference type="EMBL" id="LAZR01005236">
    <property type="protein sequence ID" value="KKN01672.1"/>
    <property type="molecule type" value="Genomic_DNA"/>
</dbReference>
<evidence type="ECO:0000313" key="1">
    <source>
        <dbReference type="EMBL" id="KKN01672.1"/>
    </source>
</evidence>
<protein>
    <submittedName>
        <fullName evidence="1">Uncharacterized protein</fullName>
    </submittedName>
</protein>
<proteinExistence type="predicted"/>
<name>A0A0F9MQN0_9ZZZZ</name>
<accession>A0A0F9MQN0</accession>
<sequence length="48" mass="5698">MQISSNDVENFLNQNEDDYPFSGVTCNDIFNGMMEDFLEFLENERKEK</sequence>
<dbReference type="AlphaFoldDB" id="A0A0F9MQN0"/>
<reference evidence="1" key="1">
    <citation type="journal article" date="2015" name="Nature">
        <title>Complex archaea that bridge the gap between prokaryotes and eukaryotes.</title>
        <authorList>
            <person name="Spang A."/>
            <person name="Saw J.H."/>
            <person name="Jorgensen S.L."/>
            <person name="Zaremba-Niedzwiedzka K."/>
            <person name="Martijn J."/>
            <person name="Lind A.E."/>
            <person name="van Eijk R."/>
            <person name="Schleper C."/>
            <person name="Guy L."/>
            <person name="Ettema T.J."/>
        </authorList>
    </citation>
    <scope>NUCLEOTIDE SEQUENCE</scope>
</reference>
<gene>
    <name evidence="1" type="ORF">LCGC14_1125370</name>
</gene>
<organism evidence="1">
    <name type="scientific">marine sediment metagenome</name>
    <dbReference type="NCBI Taxonomy" id="412755"/>
    <lineage>
        <taxon>unclassified sequences</taxon>
        <taxon>metagenomes</taxon>
        <taxon>ecological metagenomes</taxon>
    </lineage>
</organism>
<comment type="caution">
    <text evidence="1">The sequence shown here is derived from an EMBL/GenBank/DDBJ whole genome shotgun (WGS) entry which is preliminary data.</text>
</comment>